<dbReference type="AlphaFoldDB" id="A0A3B1DP42"/>
<dbReference type="SMART" id="SM00065">
    <property type="entry name" value="GAF"/>
    <property type="match status" value="1"/>
</dbReference>
<evidence type="ECO:0000259" key="2">
    <source>
        <dbReference type="SMART" id="SM00065"/>
    </source>
</evidence>
<dbReference type="Gene3D" id="3.30.450.40">
    <property type="match status" value="1"/>
</dbReference>
<reference evidence="4" key="1">
    <citation type="submission" date="2018-06" db="EMBL/GenBank/DDBJ databases">
        <authorList>
            <person name="Zhirakovskaya E."/>
        </authorList>
    </citation>
    <scope>NUCLEOTIDE SEQUENCE</scope>
</reference>
<dbReference type="InterPro" id="IPR029016">
    <property type="entry name" value="GAF-like_dom_sf"/>
</dbReference>
<dbReference type="PANTHER" id="PTHR43156">
    <property type="entry name" value="STAGE II SPORULATION PROTEIN E-RELATED"/>
    <property type="match status" value="1"/>
</dbReference>
<proteinExistence type="predicted"/>
<dbReference type="SUPFAM" id="SSF55781">
    <property type="entry name" value="GAF domain-like"/>
    <property type="match status" value="1"/>
</dbReference>
<dbReference type="InterPro" id="IPR052016">
    <property type="entry name" value="Bact_Sigma-Reg"/>
</dbReference>
<evidence type="ECO:0000259" key="3">
    <source>
        <dbReference type="SMART" id="SM00331"/>
    </source>
</evidence>
<dbReference type="InterPro" id="IPR036457">
    <property type="entry name" value="PPM-type-like_dom_sf"/>
</dbReference>
<dbReference type="InterPro" id="IPR001932">
    <property type="entry name" value="PPM-type_phosphatase-like_dom"/>
</dbReference>
<dbReference type="InterPro" id="IPR003018">
    <property type="entry name" value="GAF"/>
</dbReference>
<dbReference type="Pfam" id="PF07228">
    <property type="entry name" value="SpoIIE"/>
    <property type="match status" value="1"/>
</dbReference>
<organism evidence="4">
    <name type="scientific">hydrothermal vent metagenome</name>
    <dbReference type="NCBI Taxonomy" id="652676"/>
    <lineage>
        <taxon>unclassified sequences</taxon>
        <taxon>metagenomes</taxon>
        <taxon>ecological metagenomes</taxon>
    </lineage>
</organism>
<feature type="domain" description="GAF" evidence="2">
    <location>
        <begin position="139"/>
        <end position="282"/>
    </location>
</feature>
<dbReference type="EMBL" id="UOGL01000076">
    <property type="protein sequence ID" value="VAX36730.1"/>
    <property type="molecule type" value="Genomic_DNA"/>
</dbReference>
<evidence type="ECO:0000256" key="1">
    <source>
        <dbReference type="ARBA" id="ARBA00022801"/>
    </source>
</evidence>
<keyword evidence="1" id="KW-0378">Hydrolase</keyword>
<sequence length="531" mass="59024">MISKLSAPQERNSDSQWNWIHGACRRFFNATGWRLVFVPADPAKSIATKEIEAEKIESSDTVPFWKADVHDGQQLLGRMQFDMSLDSQVGRTFLAVCELAEMLASLFGKLASATETAQSREQDVSTLVDVGLSVSRENDVHDALNYLLSALLKLTRFRATEFFLLNASTSKLTLRGKQQQEEYVYTNHAREFVAIPPDLSALAGETVIIQRSQSPELAQWLPDDVSVGVCVAVKSDSEPLGTLWAYDRRNHVVTDREVHILESIAAQIATLLERIVLLKESHMQHRLQRDLQVASSSQGSLLHEQLPDQEGFDAKLICNSAFELGGDFCELLPLTPKQTLLVLGDASGDGVSAAMVMSAVRGAIRSIVLNSQFLEKPHQTASLMEQINKVLHDITPSHQFMSILIGVIDTEQKTFSYTNAGHPLPLLMQNGELAEMNSHGMLLGVMDDTEYEHSVVNLNSNDLMVLYTDGISEAMSSHRQMFRSDGVLNAMRQANGGSAHDVLETIWERLEKHRGPDDKPDDRTLLVLKFD</sequence>
<dbReference type="SUPFAM" id="SSF81606">
    <property type="entry name" value="PP2C-like"/>
    <property type="match status" value="1"/>
</dbReference>
<protein>
    <recommendedName>
        <fullName evidence="5">Serine phosphatase RsbU, regulator of sigma subunit</fullName>
    </recommendedName>
</protein>
<accession>A0A3B1DP42</accession>
<gene>
    <name evidence="4" type="ORF">MNBD_PLANCTO02-3358</name>
</gene>
<dbReference type="Pfam" id="PF01590">
    <property type="entry name" value="GAF"/>
    <property type="match status" value="1"/>
</dbReference>
<name>A0A3B1DP42_9ZZZZ</name>
<feature type="domain" description="PPM-type phosphatase" evidence="3">
    <location>
        <begin position="309"/>
        <end position="530"/>
    </location>
</feature>
<dbReference type="GO" id="GO:0016791">
    <property type="term" value="F:phosphatase activity"/>
    <property type="evidence" value="ECO:0007669"/>
    <property type="project" value="TreeGrafter"/>
</dbReference>
<dbReference type="Gene3D" id="3.60.40.10">
    <property type="entry name" value="PPM-type phosphatase domain"/>
    <property type="match status" value="1"/>
</dbReference>
<dbReference type="SMART" id="SM00331">
    <property type="entry name" value="PP2C_SIG"/>
    <property type="match status" value="1"/>
</dbReference>
<dbReference type="PANTHER" id="PTHR43156:SF2">
    <property type="entry name" value="STAGE II SPORULATION PROTEIN E"/>
    <property type="match status" value="1"/>
</dbReference>
<evidence type="ECO:0008006" key="5">
    <source>
        <dbReference type="Google" id="ProtNLM"/>
    </source>
</evidence>
<evidence type="ECO:0000313" key="4">
    <source>
        <dbReference type="EMBL" id="VAX36730.1"/>
    </source>
</evidence>